<feature type="compositionally biased region" description="Basic and acidic residues" evidence="5">
    <location>
        <begin position="130"/>
        <end position="150"/>
    </location>
</feature>
<evidence type="ECO:0000256" key="2">
    <source>
        <dbReference type="ARBA" id="ARBA00022692"/>
    </source>
</evidence>
<evidence type="ECO:0000313" key="7">
    <source>
        <dbReference type="EMBL" id="THH40541.1"/>
    </source>
</evidence>
<feature type="transmembrane region" description="Helical" evidence="6">
    <location>
        <begin position="107"/>
        <end position="125"/>
    </location>
</feature>
<gene>
    <name evidence="7" type="ORF">E4021_07345</name>
</gene>
<evidence type="ECO:0000256" key="6">
    <source>
        <dbReference type="SAM" id="Phobius"/>
    </source>
</evidence>
<accession>A0A4S4NQ93</accession>
<evidence type="ECO:0000256" key="5">
    <source>
        <dbReference type="SAM" id="MobiDB-lite"/>
    </source>
</evidence>
<keyword evidence="8" id="KW-1185">Reference proteome</keyword>
<dbReference type="InterPro" id="IPR032808">
    <property type="entry name" value="DoxX"/>
</dbReference>
<dbReference type="OrthoDB" id="7425328at2"/>
<sequence>MQLTVTKQSVLILRVMLSGIFLVAGANHLLHVDQTVARMDRANLRNFALYFGEPDALVIISGIVMLGAGLTFMSGYLTRYAAAVLLLVLIPITITVQVGQATTLGPLFKNVAIAGGLLFFILNSFTPSKPTHETTDARTSRPHPDHLIHS</sequence>
<feature type="transmembrane region" description="Helical" evidence="6">
    <location>
        <begin position="80"/>
        <end position="101"/>
    </location>
</feature>
<feature type="transmembrane region" description="Helical" evidence="6">
    <location>
        <begin position="12"/>
        <end position="30"/>
    </location>
</feature>
<keyword evidence="2 6" id="KW-0812">Transmembrane</keyword>
<evidence type="ECO:0000256" key="3">
    <source>
        <dbReference type="ARBA" id="ARBA00022989"/>
    </source>
</evidence>
<keyword evidence="4 6" id="KW-0472">Membrane</keyword>
<dbReference type="Pfam" id="PF07681">
    <property type="entry name" value="DoxX"/>
    <property type="match status" value="1"/>
</dbReference>
<reference evidence="7 8" key="1">
    <citation type="submission" date="2019-04" db="EMBL/GenBank/DDBJ databases">
        <title>Lewinella litorea sp. nov., isolated from a marine sand.</title>
        <authorList>
            <person name="Yoon J.-H."/>
        </authorList>
    </citation>
    <scope>NUCLEOTIDE SEQUENCE [LARGE SCALE GENOMIC DNA]</scope>
    <source>
        <strain evidence="7 8">HSMS-39</strain>
    </source>
</reference>
<comment type="subcellular location">
    <subcellularLocation>
        <location evidence="1">Membrane</location>
        <topology evidence="1">Multi-pass membrane protein</topology>
    </subcellularLocation>
</comment>
<proteinExistence type="predicted"/>
<feature type="region of interest" description="Disordered" evidence="5">
    <location>
        <begin position="129"/>
        <end position="150"/>
    </location>
</feature>
<keyword evidence="3 6" id="KW-1133">Transmembrane helix</keyword>
<dbReference type="GO" id="GO:0016020">
    <property type="term" value="C:membrane"/>
    <property type="evidence" value="ECO:0007669"/>
    <property type="project" value="UniProtKB-SubCell"/>
</dbReference>
<dbReference type="RefSeq" id="WP_136457901.1">
    <property type="nucleotide sequence ID" value="NZ_SRSF01000002.1"/>
</dbReference>
<organism evidence="7 8">
    <name type="scientific">Neolewinella litorea</name>
    <dbReference type="NCBI Taxonomy" id="2562452"/>
    <lineage>
        <taxon>Bacteria</taxon>
        <taxon>Pseudomonadati</taxon>
        <taxon>Bacteroidota</taxon>
        <taxon>Saprospiria</taxon>
        <taxon>Saprospirales</taxon>
        <taxon>Lewinellaceae</taxon>
        <taxon>Neolewinella</taxon>
    </lineage>
</organism>
<name>A0A4S4NQ93_9BACT</name>
<evidence type="ECO:0000256" key="4">
    <source>
        <dbReference type="ARBA" id="ARBA00023136"/>
    </source>
</evidence>
<evidence type="ECO:0000256" key="1">
    <source>
        <dbReference type="ARBA" id="ARBA00004141"/>
    </source>
</evidence>
<dbReference type="AlphaFoldDB" id="A0A4S4NQ93"/>
<comment type="caution">
    <text evidence="7">The sequence shown here is derived from an EMBL/GenBank/DDBJ whole genome shotgun (WGS) entry which is preliminary data.</text>
</comment>
<protein>
    <submittedName>
        <fullName evidence="7">DoxX family protein</fullName>
    </submittedName>
</protein>
<dbReference type="EMBL" id="SRSF01000002">
    <property type="protein sequence ID" value="THH40541.1"/>
    <property type="molecule type" value="Genomic_DNA"/>
</dbReference>
<dbReference type="Proteomes" id="UP000308528">
    <property type="component" value="Unassembled WGS sequence"/>
</dbReference>
<evidence type="ECO:0000313" key="8">
    <source>
        <dbReference type="Proteomes" id="UP000308528"/>
    </source>
</evidence>